<dbReference type="EMBL" id="JABMCB010000202">
    <property type="protein sequence ID" value="NUU79360.1"/>
    <property type="molecule type" value="Genomic_DNA"/>
</dbReference>
<accession>A0A7Y6EZ85</accession>
<keyword evidence="2" id="KW-0813">Transport</keyword>
<dbReference type="GO" id="GO:0015768">
    <property type="term" value="P:maltose transport"/>
    <property type="evidence" value="ECO:0007669"/>
    <property type="project" value="TreeGrafter"/>
</dbReference>
<dbReference type="AlphaFoldDB" id="A0A7Y6EZ85"/>
<dbReference type="Pfam" id="PF13416">
    <property type="entry name" value="SBP_bac_8"/>
    <property type="match status" value="1"/>
</dbReference>
<keyword evidence="6" id="KW-1185">Reference proteome</keyword>
<dbReference type="CDD" id="cd14747">
    <property type="entry name" value="PBP2_MalE"/>
    <property type="match status" value="1"/>
</dbReference>
<evidence type="ECO:0000256" key="3">
    <source>
        <dbReference type="ARBA" id="ARBA00022729"/>
    </source>
</evidence>
<evidence type="ECO:0000256" key="2">
    <source>
        <dbReference type="ARBA" id="ARBA00022448"/>
    </source>
</evidence>
<evidence type="ECO:0000313" key="6">
    <source>
        <dbReference type="Proteomes" id="UP000526125"/>
    </source>
</evidence>
<dbReference type="GO" id="GO:0055052">
    <property type="term" value="C:ATP-binding cassette (ABC) transporter complex, substrate-binding subunit-containing"/>
    <property type="evidence" value="ECO:0007669"/>
    <property type="project" value="TreeGrafter"/>
</dbReference>
<dbReference type="GO" id="GO:0042956">
    <property type="term" value="P:maltodextrin transmembrane transport"/>
    <property type="evidence" value="ECO:0007669"/>
    <property type="project" value="TreeGrafter"/>
</dbReference>
<comment type="caution">
    <text evidence="5">The sequence shown here is derived from an EMBL/GenBank/DDBJ whole genome shotgun (WGS) entry which is preliminary data.</text>
</comment>
<dbReference type="GO" id="GO:1901982">
    <property type="term" value="F:maltose binding"/>
    <property type="evidence" value="ECO:0007669"/>
    <property type="project" value="TreeGrafter"/>
</dbReference>
<reference evidence="5 6" key="1">
    <citation type="submission" date="2020-05" db="EMBL/GenBank/DDBJ databases">
        <title>Genome Sequencing of Type Strains.</title>
        <authorList>
            <person name="Lemaire J.F."/>
            <person name="Inderbitzin P."/>
            <person name="Gregorio O.A."/>
            <person name="Collins S.B."/>
            <person name="Wespe N."/>
            <person name="Knight-Connoni V."/>
        </authorList>
    </citation>
    <scope>NUCLEOTIDE SEQUENCE [LARGE SCALE GENOMIC DNA]</scope>
    <source>
        <strain evidence="5 6">LMG 21957</strain>
    </source>
</reference>
<gene>
    <name evidence="5" type="ORF">HP552_29595</name>
</gene>
<protein>
    <submittedName>
        <fullName evidence="5">Sugar ABC transporter substrate-binding protein</fullName>
    </submittedName>
</protein>
<feature type="signal peptide" evidence="4">
    <location>
        <begin position="1"/>
        <end position="29"/>
    </location>
</feature>
<evidence type="ECO:0000256" key="1">
    <source>
        <dbReference type="ARBA" id="ARBA00008520"/>
    </source>
</evidence>
<dbReference type="PANTHER" id="PTHR30061:SF50">
    <property type="entry name" value="MALTOSE_MALTODEXTRIN-BINDING PERIPLASMIC PROTEIN"/>
    <property type="match status" value="1"/>
</dbReference>
<proteinExistence type="inferred from homology"/>
<dbReference type="RefSeq" id="WP_175399159.1">
    <property type="nucleotide sequence ID" value="NZ_JABMCB010000202.1"/>
</dbReference>
<dbReference type="InterPro" id="IPR006059">
    <property type="entry name" value="SBP"/>
</dbReference>
<evidence type="ECO:0000313" key="5">
    <source>
        <dbReference type="EMBL" id="NUU79360.1"/>
    </source>
</evidence>
<dbReference type="SUPFAM" id="SSF53850">
    <property type="entry name" value="Periplasmic binding protein-like II"/>
    <property type="match status" value="1"/>
</dbReference>
<dbReference type="PROSITE" id="PS51257">
    <property type="entry name" value="PROKAR_LIPOPROTEIN"/>
    <property type="match status" value="1"/>
</dbReference>
<dbReference type="Proteomes" id="UP000526125">
    <property type="component" value="Unassembled WGS sequence"/>
</dbReference>
<name>A0A7Y6EZ85_9BACL</name>
<comment type="similarity">
    <text evidence="1">Belongs to the bacterial solute-binding protein 1 family.</text>
</comment>
<evidence type="ECO:0000256" key="4">
    <source>
        <dbReference type="SAM" id="SignalP"/>
    </source>
</evidence>
<sequence>MKRRLKSGILALSTVFAMALSGCSSQAGADHTIQVWAMGSEGKQMQAFVKGFEEEHNMKVDVLAIPWGDAHDKLLTAVAAGKGPDVLQVGNTWVAEFAEAGAFLDLTEHLDKYPNLNPDNFFESATATTIYDEKTYAIPYIIDTRVLFYRSDLLAEVGYPNGPETWDDMLDAAKKLTARGEGNFGFDIDKGSHHIPMMMAWEHGWVYDTEKGADNFKDPKFKEAMELYSTFFAEGLSQLEAGKETVQGFTDGTYPMFISGPYMVNTIKEQAADIEGKWNVRVMPKAEQNTSMAGGSHFTVFEGTDKVDEALTFINYMTDPETQVEWYKAASTLPTTKSAWEDPMFANDPFMKVFGEQLNSTQPFPVIAEYEFIASELLKTLEQVIRGGEDIDEALESYQEEVRKILSD</sequence>
<organism evidence="5 6">
    <name type="scientific">Paenibacillus xylanilyticus</name>
    <dbReference type="NCBI Taxonomy" id="248903"/>
    <lineage>
        <taxon>Bacteria</taxon>
        <taxon>Bacillati</taxon>
        <taxon>Bacillota</taxon>
        <taxon>Bacilli</taxon>
        <taxon>Bacillales</taxon>
        <taxon>Paenibacillaceae</taxon>
        <taxon>Paenibacillus</taxon>
    </lineage>
</organism>
<dbReference type="Gene3D" id="3.40.190.10">
    <property type="entry name" value="Periplasmic binding protein-like II"/>
    <property type="match status" value="2"/>
</dbReference>
<feature type="chain" id="PRO_5031331323" evidence="4">
    <location>
        <begin position="30"/>
        <end position="408"/>
    </location>
</feature>
<keyword evidence="3 4" id="KW-0732">Signal</keyword>
<dbReference type="PANTHER" id="PTHR30061">
    <property type="entry name" value="MALTOSE-BINDING PERIPLASMIC PROTEIN"/>
    <property type="match status" value="1"/>
</dbReference>